<organism evidence="1 2">
    <name type="scientific">Kouleothrix aurantiaca</name>
    <dbReference type="NCBI Taxonomy" id="186479"/>
    <lineage>
        <taxon>Bacteria</taxon>
        <taxon>Bacillati</taxon>
        <taxon>Chloroflexota</taxon>
        <taxon>Chloroflexia</taxon>
        <taxon>Chloroflexales</taxon>
        <taxon>Roseiflexineae</taxon>
        <taxon>Roseiflexaceae</taxon>
        <taxon>Kouleothrix</taxon>
    </lineage>
</organism>
<dbReference type="Gene3D" id="3.10.450.530">
    <property type="entry name" value="Ribonuclease toxin, BrnT, of type II toxin-antitoxin system"/>
    <property type="match status" value="1"/>
</dbReference>
<dbReference type="InterPro" id="IPR038573">
    <property type="entry name" value="BrnT_sf"/>
</dbReference>
<accession>A0A0P9DB80</accession>
<comment type="caution">
    <text evidence="1">The sequence shown here is derived from an EMBL/GenBank/DDBJ whole genome shotgun (WGS) entry which is preliminary data.</text>
</comment>
<proteinExistence type="predicted"/>
<reference evidence="1 2" key="1">
    <citation type="submission" date="2015-09" db="EMBL/GenBank/DDBJ databases">
        <title>Draft genome sequence of Kouleothrix aurantiaca JCM 19913.</title>
        <authorList>
            <person name="Hemp J."/>
        </authorList>
    </citation>
    <scope>NUCLEOTIDE SEQUENCE [LARGE SCALE GENOMIC DNA]</scope>
    <source>
        <strain evidence="1 2">COM-B</strain>
    </source>
</reference>
<dbReference type="AlphaFoldDB" id="A0A0P9DB80"/>
<keyword evidence="2" id="KW-1185">Reference proteome</keyword>
<sequence>MLIERLIWDTWNRDHIAQHDVTPEEVEQVISNEYVFFPSYKGRVVVIGLTDTGRALHITLATHGVETYYVVTARVADRKERAYYQKYKDEQQEVSV</sequence>
<dbReference type="EMBL" id="LJCR01000003">
    <property type="protein sequence ID" value="KPV54992.1"/>
    <property type="molecule type" value="Genomic_DNA"/>
</dbReference>
<name>A0A0P9DB80_9CHLR</name>
<gene>
    <name evidence="1" type="ORF">SE17_00435</name>
</gene>
<evidence type="ECO:0000313" key="2">
    <source>
        <dbReference type="Proteomes" id="UP000050509"/>
    </source>
</evidence>
<evidence type="ECO:0000313" key="1">
    <source>
        <dbReference type="EMBL" id="KPV54992.1"/>
    </source>
</evidence>
<evidence type="ECO:0008006" key="3">
    <source>
        <dbReference type="Google" id="ProtNLM"/>
    </source>
</evidence>
<dbReference type="Proteomes" id="UP000050509">
    <property type="component" value="Unassembled WGS sequence"/>
</dbReference>
<protein>
    <recommendedName>
        <fullName evidence="3">BrnT family toxin</fullName>
    </recommendedName>
</protein>